<gene>
    <name evidence="11" type="ORF">HY912_11225</name>
</gene>
<evidence type="ECO:0000256" key="2">
    <source>
        <dbReference type="ARBA" id="ARBA00022729"/>
    </source>
</evidence>
<feature type="active site" description="Acyl-ester intermediate" evidence="7">
    <location>
        <position position="22"/>
    </location>
</feature>
<feature type="domain" description="Peptidase S11 D-alanyl-D-alanine carboxypeptidase A N-terminal" evidence="10">
    <location>
        <begin position="2"/>
        <end position="224"/>
    </location>
</feature>
<evidence type="ECO:0000259" key="10">
    <source>
        <dbReference type="Pfam" id="PF00768"/>
    </source>
</evidence>
<evidence type="ECO:0000313" key="11">
    <source>
        <dbReference type="EMBL" id="MBI5250055.1"/>
    </source>
</evidence>
<accession>A0A9D6V0Y7</accession>
<dbReference type="Gene3D" id="3.40.710.10">
    <property type="entry name" value="DD-peptidase/beta-lactamase superfamily"/>
    <property type="match status" value="1"/>
</dbReference>
<evidence type="ECO:0000256" key="7">
    <source>
        <dbReference type="PIRSR" id="PIRSR618044-1"/>
    </source>
</evidence>
<proteinExistence type="inferred from homology"/>
<keyword evidence="11" id="KW-0121">Carboxypeptidase</keyword>
<evidence type="ECO:0000256" key="9">
    <source>
        <dbReference type="RuleBase" id="RU004016"/>
    </source>
</evidence>
<evidence type="ECO:0000256" key="5">
    <source>
        <dbReference type="ARBA" id="ARBA00022984"/>
    </source>
</evidence>
<evidence type="ECO:0000256" key="1">
    <source>
        <dbReference type="ARBA" id="ARBA00007164"/>
    </source>
</evidence>
<feature type="active site" description="Proton acceptor" evidence="7">
    <location>
        <position position="25"/>
    </location>
</feature>
<dbReference type="PANTHER" id="PTHR21581">
    <property type="entry name" value="D-ALANYL-D-ALANINE CARBOXYPEPTIDASE"/>
    <property type="match status" value="1"/>
</dbReference>
<dbReference type="InterPro" id="IPR001967">
    <property type="entry name" value="Peptidase_S11_N"/>
</dbReference>
<dbReference type="InterPro" id="IPR018044">
    <property type="entry name" value="Peptidase_S11"/>
</dbReference>
<keyword evidence="4" id="KW-0133">Cell shape</keyword>
<evidence type="ECO:0000256" key="6">
    <source>
        <dbReference type="ARBA" id="ARBA00023316"/>
    </source>
</evidence>
<feature type="binding site" evidence="8">
    <location>
        <position position="195"/>
    </location>
    <ligand>
        <name>substrate</name>
    </ligand>
</feature>
<dbReference type="AlphaFoldDB" id="A0A9D6V0Y7"/>
<evidence type="ECO:0000313" key="12">
    <source>
        <dbReference type="Proteomes" id="UP000807825"/>
    </source>
</evidence>
<protein>
    <submittedName>
        <fullName evidence="11">D-alanyl-D-alanine carboxypeptidase</fullName>
    </submittedName>
</protein>
<dbReference type="PRINTS" id="PR00725">
    <property type="entry name" value="DADACBPTASE1"/>
</dbReference>
<dbReference type="GO" id="GO:0006508">
    <property type="term" value="P:proteolysis"/>
    <property type="evidence" value="ECO:0007669"/>
    <property type="project" value="InterPro"/>
</dbReference>
<dbReference type="GO" id="GO:0071555">
    <property type="term" value="P:cell wall organization"/>
    <property type="evidence" value="ECO:0007669"/>
    <property type="project" value="UniProtKB-KW"/>
</dbReference>
<dbReference type="Proteomes" id="UP000807825">
    <property type="component" value="Unassembled WGS sequence"/>
</dbReference>
<evidence type="ECO:0000256" key="8">
    <source>
        <dbReference type="PIRSR" id="PIRSR618044-2"/>
    </source>
</evidence>
<dbReference type="GO" id="GO:0008360">
    <property type="term" value="P:regulation of cell shape"/>
    <property type="evidence" value="ECO:0007669"/>
    <property type="project" value="UniProtKB-KW"/>
</dbReference>
<evidence type="ECO:0000256" key="3">
    <source>
        <dbReference type="ARBA" id="ARBA00022801"/>
    </source>
</evidence>
<dbReference type="InterPro" id="IPR012338">
    <property type="entry name" value="Beta-lactam/transpept-like"/>
</dbReference>
<keyword evidence="3" id="KW-0378">Hydrolase</keyword>
<keyword evidence="11" id="KW-0645">Protease</keyword>
<keyword evidence="6" id="KW-0961">Cell wall biogenesis/degradation</keyword>
<comment type="similarity">
    <text evidence="1 9">Belongs to the peptidase S11 family.</text>
</comment>
<feature type="active site" evidence="7">
    <location>
        <position position="77"/>
    </location>
</feature>
<evidence type="ECO:0000256" key="4">
    <source>
        <dbReference type="ARBA" id="ARBA00022960"/>
    </source>
</evidence>
<keyword evidence="2" id="KW-0732">Signal</keyword>
<dbReference type="SUPFAM" id="SSF56601">
    <property type="entry name" value="beta-lactamase/transpeptidase-like"/>
    <property type="match status" value="1"/>
</dbReference>
<dbReference type="PANTHER" id="PTHR21581:SF26">
    <property type="entry name" value="D-ALANYL-D-ALANINE ENDOPEPTIDASE"/>
    <property type="match status" value="1"/>
</dbReference>
<dbReference type="GO" id="GO:0009002">
    <property type="term" value="F:serine-type D-Ala-D-Ala carboxypeptidase activity"/>
    <property type="evidence" value="ECO:0007669"/>
    <property type="project" value="InterPro"/>
</dbReference>
<dbReference type="Pfam" id="PF00768">
    <property type="entry name" value="Peptidase_S11"/>
    <property type="match status" value="1"/>
</dbReference>
<reference evidence="11" key="1">
    <citation type="submission" date="2020-07" db="EMBL/GenBank/DDBJ databases">
        <title>Huge and variable diversity of episymbiotic CPR bacteria and DPANN archaea in groundwater ecosystems.</title>
        <authorList>
            <person name="He C.Y."/>
            <person name="Keren R."/>
            <person name="Whittaker M."/>
            <person name="Farag I.F."/>
            <person name="Doudna J."/>
            <person name="Cate J.H.D."/>
            <person name="Banfield J.F."/>
        </authorList>
    </citation>
    <scope>NUCLEOTIDE SEQUENCE</scope>
    <source>
        <strain evidence="11">NC_groundwater_1664_Pr3_B-0.1um_52_9</strain>
    </source>
</reference>
<dbReference type="GO" id="GO:0009252">
    <property type="term" value="P:peptidoglycan biosynthetic process"/>
    <property type="evidence" value="ECO:0007669"/>
    <property type="project" value="UniProtKB-KW"/>
</dbReference>
<keyword evidence="5" id="KW-0573">Peptidoglycan synthesis</keyword>
<organism evidence="11 12">
    <name type="scientific">Desulfomonile tiedjei</name>
    <dbReference type="NCBI Taxonomy" id="2358"/>
    <lineage>
        <taxon>Bacteria</taxon>
        <taxon>Pseudomonadati</taxon>
        <taxon>Thermodesulfobacteriota</taxon>
        <taxon>Desulfomonilia</taxon>
        <taxon>Desulfomonilales</taxon>
        <taxon>Desulfomonilaceae</taxon>
        <taxon>Desulfomonile</taxon>
    </lineage>
</organism>
<sequence length="261" mass="28409">MNLRSNETLLARNVDQQLPVASLTKLVTAMVALDHWAQDRKITVPDHIRTIPKSVVGLKAGDELTLQDLLHGLLIGSGNDCAETIACDFPGGRQKFVAAMNKKVRSMGMRKTFFYTPSGLDKKNANGSDDSVNVDSNVSTAREIGAIARAAFSNTVIRSVCLKKSHVLAGVKDKSYTVRTTNKLLRDNLPLVGGKTGYTSRAGHCLATEFTPGRNVLLIVVLGSPDHFRDTRLVYHKALKEANKIKLTPTDTAARRLASQD</sequence>
<comment type="caution">
    <text evidence="11">The sequence shown here is derived from an EMBL/GenBank/DDBJ whole genome shotgun (WGS) entry which is preliminary data.</text>
</comment>
<name>A0A9D6V0Y7_9BACT</name>
<dbReference type="EMBL" id="JACRDE010000301">
    <property type="protein sequence ID" value="MBI5250055.1"/>
    <property type="molecule type" value="Genomic_DNA"/>
</dbReference>